<feature type="signal peptide" evidence="8">
    <location>
        <begin position="1"/>
        <end position="23"/>
    </location>
</feature>
<dbReference type="EMBL" id="EAAA01002955">
    <property type="status" value="NOT_ANNOTATED_CDS"/>
    <property type="molecule type" value="Genomic_DNA"/>
</dbReference>
<dbReference type="PRINTS" id="PR00722">
    <property type="entry name" value="CHYMOTRYPSIN"/>
</dbReference>
<dbReference type="PANTHER" id="PTHR24252:SF7">
    <property type="entry name" value="HYALIN"/>
    <property type="match status" value="1"/>
</dbReference>
<dbReference type="PROSITE" id="PS50092">
    <property type="entry name" value="TSP1"/>
    <property type="match status" value="1"/>
</dbReference>
<accession>F6V6U3</accession>
<dbReference type="GO" id="GO:0005615">
    <property type="term" value="C:extracellular space"/>
    <property type="evidence" value="ECO:0000318"/>
    <property type="project" value="GO_Central"/>
</dbReference>
<dbReference type="PANTHER" id="PTHR24252">
    <property type="entry name" value="ACROSIN-RELATED"/>
    <property type="match status" value="1"/>
</dbReference>
<reference evidence="10" key="3">
    <citation type="submission" date="2025-08" db="UniProtKB">
        <authorList>
            <consortium name="Ensembl"/>
        </authorList>
    </citation>
    <scope>IDENTIFICATION</scope>
</reference>
<keyword evidence="11" id="KW-1185">Reference proteome</keyword>
<dbReference type="InParanoid" id="F6V6U3"/>
<protein>
    <recommendedName>
        <fullName evidence="9">Peptidase S1 domain-containing protein</fullName>
    </recommendedName>
</protein>
<dbReference type="SUPFAM" id="SSF50494">
    <property type="entry name" value="Trypsin-like serine proteases"/>
    <property type="match status" value="1"/>
</dbReference>
<dbReference type="GO" id="GO:0004252">
    <property type="term" value="F:serine-type endopeptidase activity"/>
    <property type="evidence" value="ECO:0000318"/>
    <property type="project" value="GO_Central"/>
</dbReference>
<dbReference type="InterPro" id="IPR036383">
    <property type="entry name" value="TSP1_rpt_sf"/>
</dbReference>
<dbReference type="FunFam" id="2.40.10.10:FF:000015">
    <property type="entry name" value="Atrial natriuretic peptide-converting enzyme"/>
    <property type="match status" value="1"/>
</dbReference>
<keyword evidence="5 7" id="KW-0720">Serine protease</keyword>
<dbReference type="Ensembl" id="ENSCINT00000024280.2">
    <property type="protein sequence ID" value="ENSCINP00000024034.2"/>
    <property type="gene ID" value="ENSCING00000013000.2"/>
</dbReference>
<evidence type="ECO:0000256" key="3">
    <source>
        <dbReference type="ARBA" id="ARBA00022670"/>
    </source>
</evidence>
<dbReference type="AlphaFoldDB" id="F6V6U3"/>
<reference evidence="10" key="2">
    <citation type="journal article" date="2008" name="Genome Biol.">
        <title>Improved genome assembly and evidence-based global gene model set for the chordate Ciona intestinalis: new insight into intron and operon populations.</title>
        <authorList>
            <person name="Satou Y."/>
            <person name="Mineta K."/>
            <person name="Ogasawara M."/>
            <person name="Sasakura Y."/>
            <person name="Shoguchi E."/>
            <person name="Ueno K."/>
            <person name="Yamada L."/>
            <person name="Matsumoto J."/>
            <person name="Wasserscheid J."/>
            <person name="Dewar K."/>
            <person name="Wiley G.B."/>
            <person name="Macmil S.L."/>
            <person name="Roe B.A."/>
            <person name="Zeller R.W."/>
            <person name="Hastings K.E."/>
            <person name="Lemaire P."/>
            <person name="Lindquist E."/>
            <person name="Endo T."/>
            <person name="Hotta K."/>
            <person name="Inaba K."/>
        </authorList>
    </citation>
    <scope>NUCLEOTIDE SEQUENCE [LARGE SCALE GENOMIC DNA]</scope>
    <source>
        <strain evidence="10">wild type</strain>
    </source>
</reference>
<evidence type="ECO:0000256" key="1">
    <source>
        <dbReference type="ARBA" id="ARBA00004613"/>
    </source>
</evidence>
<keyword evidence="3 7" id="KW-0645">Protease</keyword>
<evidence type="ECO:0000256" key="8">
    <source>
        <dbReference type="SAM" id="SignalP"/>
    </source>
</evidence>
<dbReference type="SUPFAM" id="SSF82895">
    <property type="entry name" value="TSP-1 type 1 repeat"/>
    <property type="match status" value="1"/>
</dbReference>
<reference evidence="11" key="1">
    <citation type="journal article" date="2002" name="Science">
        <title>The draft genome of Ciona intestinalis: insights into chordate and vertebrate origins.</title>
        <authorList>
            <person name="Dehal P."/>
            <person name="Satou Y."/>
            <person name="Campbell R.K."/>
            <person name="Chapman J."/>
            <person name="Degnan B."/>
            <person name="De Tomaso A."/>
            <person name="Davidson B."/>
            <person name="Di Gregorio A."/>
            <person name="Gelpke M."/>
            <person name="Goodstein D.M."/>
            <person name="Harafuji N."/>
            <person name="Hastings K.E."/>
            <person name="Ho I."/>
            <person name="Hotta K."/>
            <person name="Huang W."/>
            <person name="Kawashima T."/>
            <person name="Lemaire P."/>
            <person name="Martinez D."/>
            <person name="Meinertzhagen I.A."/>
            <person name="Necula S."/>
            <person name="Nonaka M."/>
            <person name="Putnam N."/>
            <person name="Rash S."/>
            <person name="Saiga H."/>
            <person name="Satake M."/>
            <person name="Terry A."/>
            <person name="Yamada L."/>
            <person name="Wang H.G."/>
            <person name="Awazu S."/>
            <person name="Azumi K."/>
            <person name="Boore J."/>
            <person name="Branno M."/>
            <person name="Chin-Bow S."/>
            <person name="DeSantis R."/>
            <person name="Doyle S."/>
            <person name="Francino P."/>
            <person name="Keys D.N."/>
            <person name="Haga S."/>
            <person name="Hayashi H."/>
            <person name="Hino K."/>
            <person name="Imai K.S."/>
            <person name="Inaba K."/>
            <person name="Kano S."/>
            <person name="Kobayashi K."/>
            <person name="Kobayashi M."/>
            <person name="Lee B.I."/>
            <person name="Makabe K.W."/>
            <person name="Manohar C."/>
            <person name="Matassi G."/>
            <person name="Medina M."/>
            <person name="Mochizuki Y."/>
            <person name="Mount S."/>
            <person name="Morishita T."/>
            <person name="Miura S."/>
            <person name="Nakayama A."/>
            <person name="Nishizaka S."/>
            <person name="Nomoto H."/>
            <person name="Ohta F."/>
            <person name="Oishi K."/>
            <person name="Rigoutsos I."/>
            <person name="Sano M."/>
            <person name="Sasaki A."/>
            <person name="Sasakura Y."/>
            <person name="Shoguchi E."/>
            <person name="Shin-i T."/>
            <person name="Spagnuolo A."/>
            <person name="Stainier D."/>
            <person name="Suzuki M.M."/>
            <person name="Tassy O."/>
            <person name="Takatori N."/>
            <person name="Tokuoka M."/>
            <person name="Yagi K."/>
            <person name="Yoshizaki F."/>
            <person name="Wada S."/>
            <person name="Zhang C."/>
            <person name="Hyatt P.D."/>
            <person name="Larimer F."/>
            <person name="Detter C."/>
            <person name="Doggett N."/>
            <person name="Glavina T."/>
            <person name="Hawkins T."/>
            <person name="Richardson P."/>
            <person name="Lucas S."/>
            <person name="Kohara Y."/>
            <person name="Levine M."/>
            <person name="Satoh N."/>
            <person name="Rokhsar D.S."/>
        </authorList>
    </citation>
    <scope>NUCLEOTIDE SEQUENCE [LARGE SCALE GENOMIC DNA]</scope>
</reference>
<dbReference type="GO" id="GO:0006508">
    <property type="term" value="P:proteolysis"/>
    <property type="evidence" value="ECO:0000318"/>
    <property type="project" value="GO_Central"/>
</dbReference>
<keyword evidence="2" id="KW-0964">Secreted</keyword>
<dbReference type="InterPro" id="IPR018114">
    <property type="entry name" value="TRYPSIN_HIS"/>
</dbReference>
<evidence type="ECO:0000313" key="11">
    <source>
        <dbReference type="Proteomes" id="UP000008144"/>
    </source>
</evidence>
<keyword evidence="8" id="KW-0732">Signal</keyword>
<keyword evidence="4 7" id="KW-0378">Hydrolase</keyword>
<evidence type="ECO:0000256" key="5">
    <source>
        <dbReference type="ARBA" id="ARBA00022825"/>
    </source>
</evidence>
<dbReference type="Pfam" id="PF00090">
    <property type="entry name" value="TSP_1"/>
    <property type="match status" value="1"/>
</dbReference>
<evidence type="ECO:0000259" key="9">
    <source>
        <dbReference type="PROSITE" id="PS50240"/>
    </source>
</evidence>
<dbReference type="Pfam" id="PF00089">
    <property type="entry name" value="Trypsin"/>
    <property type="match status" value="1"/>
</dbReference>
<dbReference type="SMART" id="SM00209">
    <property type="entry name" value="TSP1"/>
    <property type="match status" value="1"/>
</dbReference>
<dbReference type="Gene3D" id="2.40.10.10">
    <property type="entry name" value="Trypsin-like serine proteases"/>
    <property type="match status" value="1"/>
</dbReference>
<feature type="chain" id="PRO_5003348622" description="Peptidase S1 domain-containing protein" evidence="8">
    <location>
        <begin position="24"/>
        <end position="356"/>
    </location>
</feature>
<dbReference type="InterPro" id="IPR000884">
    <property type="entry name" value="TSP1_rpt"/>
</dbReference>
<dbReference type="InterPro" id="IPR009003">
    <property type="entry name" value="Peptidase_S1_PA"/>
</dbReference>
<dbReference type="SMART" id="SM00020">
    <property type="entry name" value="Tryp_SPc"/>
    <property type="match status" value="1"/>
</dbReference>
<dbReference type="PROSITE" id="PS50240">
    <property type="entry name" value="TRYPSIN_DOM"/>
    <property type="match status" value="1"/>
</dbReference>
<dbReference type="PROSITE" id="PS00134">
    <property type="entry name" value="TRYPSIN_HIS"/>
    <property type="match status" value="1"/>
</dbReference>
<keyword evidence="6" id="KW-1015">Disulfide bond</keyword>
<feature type="domain" description="Peptidase S1" evidence="9">
    <location>
        <begin position="101"/>
        <end position="354"/>
    </location>
</feature>
<dbReference type="Gene3D" id="2.20.100.10">
    <property type="entry name" value="Thrombospondin type-1 (TSP1) repeat"/>
    <property type="match status" value="1"/>
</dbReference>
<organism evidence="10 11">
    <name type="scientific">Ciona intestinalis</name>
    <name type="common">Transparent sea squirt</name>
    <name type="synonym">Ascidia intestinalis</name>
    <dbReference type="NCBI Taxonomy" id="7719"/>
    <lineage>
        <taxon>Eukaryota</taxon>
        <taxon>Metazoa</taxon>
        <taxon>Chordata</taxon>
        <taxon>Tunicata</taxon>
        <taxon>Ascidiacea</taxon>
        <taxon>Phlebobranchia</taxon>
        <taxon>Cionidae</taxon>
        <taxon>Ciona</taxon>
    </lineage>
</organism>
<dbReference type="InterPro" id="IPR001254">
    <property type="entry name" value="Trypsin_dom"/>
</dbReference>
<dbReference type="InterPro" id="IPR001314">
    <property type="entry name" value="Peptidase_S1A"/>
</dbReference>
<name>F6V6U3_CIOIN</name>
<evidence type="ECO:0000256" key="4">
    <source>
        <dbReference type="ARBA" id="ARBA00022801"/>
    </source>
</evidence>
<evidence type="ECO:0000256" key="6">
    <source>
        <dbReference type="ARBA" id="ARBA00023157"/>
    </source>
</evidence>
<proteinExistence type="predicted"/>
<dbReference type="CDD" id="cd00190">
    <property type="entry name" value="Tryp_SPc"/>
    <property type="match status" value="1"/>
</dbReference>
<dbReference type="Proteomes" id="UP000008144">
    <property type="component" value="Chromosome 9"/>
</dbReference>
<sequence length="356" mass="39955">MAGIIRFLFFVFLFAALELQVDSTLEQKDVVSHCENVKDCDLCVYDYEIEFVQGCAVCKCTSPIAREQRMATWKRWERWSECDRSCNFGTRTRVRRCRNGVVGGIGCIGPVFQNRRCRNKRCPLWFDANKGSLPWMVTLRRYPSFSFFCGGSIIDKNWILTAAHCVENKPESYRGILGNYFNKMVDEEETIVGFSSVHIHKSYNDNTLDNDIALLKVAEPIVFNDHVKPVCLPEYNAGVSYVPNTDVIISGWGTLKSNGALSNALQQAYVDIVSLEECGKRYSSVFAPSVMCAGILDKGGIDTCQGDSGGPLVDPNGNVQLGVVSWGRGCALAQYPGVYTLVSYYRRWLDNIRNNN</sequence>
<dbReference type="InterPro" id="IPR033116">
    <property type="entry name" value="TRYPSIN_SER"/>
</dbReference>
<dbReference type="InterPro" id="IPR043504">
    <property type="entry name" value="Peptidase_S1_PA_chymotrypsin"/>
</dbReference>
<dbReference type="STRING" id="7719.ENSCINP00000024034"/>
<evidence type="ECO:0000256" key="2">
    <source>
        <dbReference type="ARBA" id="ARBA00022525"/>
    </source>
</evidence>
<dbReference type="HOGENOM" id="CLU_778344_0_0_1"/>
<evidence type="ECO:0000313" key="10">
    <source>
        <dbReference type="Ensembl" id="ENSCINP00000024034.2"/>
    </source>
</evidence>
<dbReference type="PROSITE" id="PS00135">
    <property type="entry name" value="TRYPSIN_SER"/>
    <property type="match status" value="1"/>
</dbReference>
<comment type="subcellular location">
    <subcellularLocation>
        <location evidence="1">Secreted</location>
    </subcellularLocation>
</comment>
<evidence type="ECO:0000256" key="7">
    <source>
        <dbReference type="RuleBase" id="RU363034"/>
    </source>
</evidence>
<reference evidence="10" key="4">
    <citation type="submission" date="2025-09" db="UniProtKB">
        <authorList>
            <consortium name="Ensembl"/>
        </authorList>
    </citation>
    <scope>IDENTIFICATION</scope>
</reference>
<dbReference type="GeneTree" id="ENSGT00940000162823"/>